<dbReference type="FunFam" id="2.40.128.20:FF:000011">
    <property type="entry name" value="Apolipoprotein M"/>
    <property type="match status" value="1"/>
</dbReference>
<dbReference type="GO" id="GO:0033344">
    <property type="term" value="P:cholesterol efflux"/>
    <property type="evidence" value="ECO:0007669"/>
    <property type="project" value="TreeGrafter"/>
</dbReference>
<evidence type="ECO:0000256" key="10">
    <source>
        <dbReference type="ARBA" id="ARBA00023157"/>
    </source>
</evidence>
<dbReference type="InterPro" id="IPR012674">
    <property type="entry name" value="Calycin"/>
</dbReference>
<name>A0A6P5NSF1_MUSCR</name>
<evidence type="ECO:0000256" key="6">
    <source>
        <dbReference type="ARBA" id="ARBA00022525"/>
    </source>
</evidence>
<keyword evidence="10" id="KW-1015">Disulfide bond</keyword>
<dbReference type="PANTHER" id="PTHR32028:SF1">
    <property type="entry name" value="APOLIPOPROTEIN M"/>
    <property type="match status" value="1"/>
</dbReference>
<evidence type="ECO:0000256" key="1">
    <source>
        <dbReference type="ARBA" id="ARBA00004613"/>
    </source>
</evidence>
<accession>A0A6P5NSF1</accession>
<evidence type="ECO:0000313" key="13">
    <source>
        <dbReference type="Proteomes" id="UP000515126"/>
    </source>
</evidence>
<sequence length="190" mass="21253">MFHQVWAALLSLYGLLFNSMNQCPEHSQLTALGMDDTETPEPHLGLWYFIAGAAPTTEELATFDPVDNIVFNMAAGSAPRQLQLRATIRTKSGVCVPRKWTYRLTEGKGNTELRTEGRPDMKTDLFSSSCPGGIMLKETGQGYQRFLLYNRSPHPPEKCVEEFQSLTSCLDFKAFLVTPRNQEACPLSSK</sequence>
<keyword evidence="13" id="KW-1185">Reference proteome</keyword>
<feature type="signal peptide" evidence="12">
    <location>
        <begin position="1"/>
        <end position="21"/>
    </location>
</feature>
<dbReference type="RefSeq" id="XP_021005780.1">
    <property type="nucleotide sequence ID" value="XM_021150121.2"/>
</dbReference>
<reference evidence="14" key="1">
    <citation type="submission" date="2025-08" db="UniProtKB">
        <authorList>
            <consortium name="RefSeq"/>
        </authorList>
    </citation>
    <scope>IDENTIFICATION</scope>
</reference>
<dbReference type="PANTHER" id="PTHR32028">
    <property type="entry name" value="APOLIPOPROTEIN M"/>
    <property type="match status" value="1"/>
</dbReference>
<comment type="similarity">
    <text evidence="2">Belongs to the calycin superfamily. Lipocalin family. Highly divergent.</text>
</comment>
<dbReference type="Gene3D" id="2.40.128.20">
    <property type="match status" value="1"/>
</dbReference>
<dbReference type="GO" id="GO:0034380">
    <property type="term" value="P:high-density lipoprotein particle assembly"/>
    <property type="evidence" value="ECO:0007669"/>
    <property type="project" value="TreeGrafter"/>
</dbReference>
<keyword evidence="8" id="KW-0345">HDL</keyword>
<dbReference type="SUPFAM" id="SSF50814">
    <property type="entry name" value="Lipocalins"/>
    <property type="match status" value="1"/>
</dbReference>
<comment type="function">
    <text evidence="11">Probably involved in lipid transport. Can bind sphingosine-1-phosphate, myristic acid, palmitic acid and stearic acid, retinol, all-trans-retinoic acid and 9-cis-retinoic acid.</text>
</comment>
<dbReference type="GO" id="GO:0005543">
    <property type="term" value="F:phospholipid binding"/>
    <property type="evidence" value="ECO:0007669"/>
    <property type="project" value="TreeGrafter"/>
</dbReference>
<dbReference type="CDD" id="cd19450">
    <property type="entry name" value="lipocalin_ApoM"/>
    <property type="match status" value="1"/>
</dbReference>
<evidence type="ECO:0000313" key="14">
    <source>
        <dbReference type="RefSeq" id="XP_021005780.1"/>
    </source>
</evidence>
<organism evidence="13 14">
    <name type="scientific">Mus caroli</name>
    <name type="common">Ryukyu mouse</name>
    <name type="synonym">Ricefield mouse</name>
    <dbReference type="NCBI Taxonomy" id="10089"/>
    <lineage>
        <taxon>Eukaryota</taxon>
        <taxon>Metazoa</taxon>
        <taxon>Chordata</taxon>
        <taxon>Craniata</taxon>
        <taxon>Vertebrata</taxon>
        <taxon>Euteleostomi</taxon>
        <taxon>Mammalia</taxon>
        <taxon>Eutheria</taxon>
        <taxon>Euarchontoglires</taxon>
        <taxon>Glires</taxon>
        <taxon>Rodentia</taxon>
        <taxon>Myomorpha</taxon>
        <taxon>Muroidea</taxon>
        <taxon>Muridae</taxon>
        <taxon>Murinae</taxon>
        <taxon>Mus</taxon>
        <taxon>Mus</taxon>
    </lineage>
</organism>
<evidence type="ECO:0000256" key="7">
    <source>
        <dbReference type="ARBA" id="ARBA00022729"/>
    </source>
</evidence>
<proteinExistence type="inferred from homology"/>
<dbReference type="GO" id="GO:0034361">
    <property type="term" value="C:very-low-density lipoprotein particle"/>
    <property type="evidence" value="ECO:0007669"/>
    <property type="project" value="TreeGrafter"/>
</dbReference>
<dbReference type="GO" id="GO:0034375">
    <property type="term" value="P:high-density lipoprotein particle remodeling"/>
    <property type="evidence" value="ECO:0007669"/>
    <property type="project" value="TreeGrafter"/>
</dbReference>
<dbReference type="AlphaFoldDB" id="A0A6P5NSF1"/>
<feature type="chain" id="PRO_5027783387" description="Apolipoprotein M" evidence="12">
    <location>
        <begin position="22"/>
        <end position="190"/>
    </location>
</feature>
<protein>
    <recommendedName>
        <fullName evidence="4">Apolipoprotein M</fullName>
    </recommendedName>
</protein>
<keyword evidence="5" id="KW-0813">Transport</keyword>
<dbReference type="GO" id="GO:0034362">
    <property type="term" value="C:low-density lipoprotein particle"/>
    <property type="evidence" value="ECO:0007669"/>
    <property type="project" value="TreeGrafter"/>
</dbReference>
<gene>
    <name evidence="14" type="primary">Apom</name>
</gene>
<dbReference type="GeneID" id="110284380"/>
<dbReference type="Proteomes" id="UP000515126">
    <property type="component" value="Chromosome 17"/>
</dbReference>
<evidence type="ECO:0000256" key="4">
    <source>
        <dbReference type="ARBA" id="ARBA00019937"/>
    </source>
</evidence>
<evidence type="ECO:0000256" key="12">
    <source>
        <dbReference type="SAM" id="SignalP"/>
    </source>
</evidence>
<dbReference type="GO" id="GO:0005319">
    <property type="term" value="F:lipid transporter activity"/>
    <property type="evidence" value="ECO:0007669"/>
    <property type="project" value="TreeGrafter"/>
</dbReference>
<keyword evidence="9" id="KW-0445">Lipid transport</keyword>
<evidence type="ECO:0000256" key="5">
    <source>
        <dbReference type="ARBA" id="ARBA00022448"/>
    </source>
</evidence>
<keyword evidence="7 12" id="KW-0732">Signal</keyword>
<evidence type="ECO:0000256" key="9">
    <source>
        <dbReference type="ARBA" id="ARBA00023055"/>
    </source>
</evidence>
<evidence type="ECO:0000256" key="11">
    <source>
        <dbReference type="ARBA" id="ARBA00025553"/>
    </source>
</evidence>
<dbReference type="InterPro" id="IPR022734">
    <property type="entry name" value="ApoM"/>
</dbReference>
<keyword evidence="6" id="KW-0964">Secreted</keyword>
<comment type="subunit">
    <text evidence="3">Interacts with LRP2; LRP2 mediates APOM renal uptake and subsequent lysosomal degradation.</text>
</comment>
<evidence type="ECO:0000256" key="8">
    <source>
        <dbReference type="ARBA" id="ARBA00022850"/>
    </source>
</evidence>
<evidence type="ECO:0000256" key="2">
    <source>
        <dbReference type="ARBA" id="ARBA00007071"/>
    </source>
</evidence>
<dbReference type="Pfam" id="PF11032">
    <property type="entry name" value="ApoM"/>
    <property type="match status" value="1"/>
</dbReference>
<dbReference type="CTD" id="55937"/>
<comment type="subcellular location">
    <subcellularLocation>
        <location evidence="1">Secreted</location>
    </subcellularLocation>
</comment>
<dbReference type="KEGG" id="mcal:110284380"/>
<dbReference type="GO" id="GO:0034364">
    <property type="term" value="C:high-density lipoprotein particle"/>
    <property type="evidence" value="ECO:0007669"/>
    <property type="project" value="UniProtKB-KW"/>
</dbReference>
<evidence type="ECO:0000256" key="3">
    <source>
        <dbReference type="ARBA" id="ARBA00011559"/>
    </source>
</evidence>
<dbReference type="GO" id="GO:0034384">
    <property type="term" value="P:high-density lipoprotein particle clearance"/>
    <property type="evidence" value="ECO:0007669"/>
    <property type="project" value="TreeGrafter"/>
</dbReference>